<evidence type="ECO:0000313" key="4">
    <source>
        <dbReference type="EMBL" id="CAF0970876.1"/>
    </source>
</evidence>
<evidence type="ECO:0000313" key="5">
    <source>
        <dbReference type="EMBL" id="CAF3977390.1"/>
    </source>
</evidence>
<evidence type="ECO:0000256" key="2">
    <source>
        <dbReference type="SAM" id="Phobius"/>
    </source>
</evidence>
<keyword evidence="1" id="KW-0663">Pyridoxal phosphate</keyword>
<protein>
    <recommendedName>
        <fullName evidence="3">Aminotransferase class V domain-containing protein</fullName>
    </recommendedName>
</protein>
<dbReference type="InterPro" id="IPR000192">
    <property type="entry name" value="Aminotrans_V_dom"/>
</dbReference>
<dbReference type="InterPro" id="IPR015421">
    <property type="entry name" value="PyrdxlP-dep_Trfase_major"/>
</dbReference>
<dbReference type="Gene3D" id="3.40.640.10">
    <property type="entry name" value="Type I PLP-dependent aspartate aminotransferase-like (Major domain)"/>
    <property type="match status" value="1"/>
</dbReference>
<feature type="transmembrane region" description="Helical" evidence="2">
    <location>
        <begin position="7"/>
        <end position="30"/>
    </location>
</feature>
<reference evidence="4" key="1">
    <citation type="submission" date="2021-02" db="EMBL/GenBank/DDBJ databases">
        <authorList>
            <person name="Nowell W R."/>
        </authorList>
    </citation>
    <scope>NUCLEOTIDE SEQUENCE</scope>
</reference>
<dbReference type="InterPro" id="IPR015424">
    <property type="entry name" value="PyrdxlP-dep_Trfase"/>
</dbReference>
<dbReference type="EMBL" id="CAJNOG010000119">
    <property type="protein sequence ID" value="CAF0970876.1"/>
    <property type="molecule type" value="Genomic_DNA"/>
</dbReference>
<keyword evidence="2" id="KW-1133">Transmembrane helix</keyword>
<dbReference type="SUPFAM" id="SSF53383">
    <property type="entry name" value="PLP-dependent transferases"/>
    <property type="match status" value="1"/>
</dbReference>
<accession>A0A814ER92</accession>
<keyword evidence="2" id="KW-0472">Membrane</keyword>
<gene>
    <name evidence="4" type="ORF">JYZ213_LOCUS14385</name>
    <name evidence="5" type="ORF">OXD698_LOCUS28180</name>
</gene>
<name>A0A814ER92_9BILA</name>
<dbReference type="EMBL" id="CAJOAZ010003003">
    <property type="protein sequence ID" value="CAF3977390.1"/>
    <property type="molecule type" value="Genomic_DNA"/>
</dbReference>
<dbReference type="Proteomes" id="UP000663844">
    <property type="component" value="Unassembled WGS sequence"/>
</dbReference>
<dbReference type="PANTHER" id="PTHR43092:SF2">
    <property type="entry name" value="HERCYNYLCYSTEINE SULFOXIDE LYASE"/>
    <property type="match status" value="1"/>
</dbReference>
<feature type="domain" description="Aminotransferase class V" evidence="3">
    <location>
        <begin position="48"/>
        <end position="332"/>
    </location>
</feature>
<dbReference type="AlphaFoldDB" id="A0A814ER92"/>
<evidence type="ECO:0000259" key="3">
    <source>
        <dbReference type="Pfam" id="PF00266"/>
    </source>
</evidence>
<proteinExistence type="predicted"/>
<keyword evidence="2" id="KW-0812">Transmembrane</keyword>
<dbReference type="Gene3D" id="3.90.1150.10">
    <property type="entry name" value="Aspartate Aminotransferase, domain 1"/>
    <property type="match status" value="1"/>
</dbReference>
<dbReference type="Pfam" id="PF00266">
    <property type="entry name" value="Aminotran_5"/>
    <property type="match status" value="1"/>
</dbReference>
<dbReference type="InterPro" id="IPR015422">
    <property type="entry name" value="PyrdxlP-dep_Trfase_small"/>
</dbReference>
<organism evidence="4 6">
    <name type="scientific">Adineta steineri</name>
    <dbReference type="NCBI Taxonomy" id="433720"/>
    <lineage>
        <taxon>Eukaryota</taxon>
        <taxon>Metazoa</taxon>
        <taxon>Spiralia</taxon>
        <taxon>Gnathifera</taxon>
        <taxon>Rotifera</taxon>
        <taxon>Eurotatoria</taxon>
        <taxon>Bdelloidea</taxon>
        <taxon>Adinetida</taxon>
        <taxon>Adinetidae</taxon>
        <taxon>Adineta</taxon>
    </lineage>
</organism>
<comment type="caution">
    <text evidence="4">The sequence shown here is derived from an EMBL/GenBank/DDBJ whole genome shotgun (WGS) entry which is preliminary data.</text>
</comment>
<dbReference type="Proteomes" id="UP000663845">
    <property type="component" value="Unassembled WGS sequence"/>
</dbReference>
<dbReference type="PANTHER" id="PTHR43092">
    <property type="entry name" value="L-CYSTEINE DESULFHYDRASE"/>
    <property type="match status" value="1"/>
</dbReference>
<evidence type="ECO:0000313" key="6">
    <source>
        <dbReference type="Proteomes" id="UP000663845"/>
    </source>
</evidence>
<sequence>MERNIFFYVLLFLIKTLSVYSFGHSLLSLFSLDPSYININHGSYGSAPKYVHEKLHEYQMKAEYNPDRWFRREIQIEMKNLQEKLSKYVNCDSSDIVILENASNGINTILKSIKFHSNESILYYNIAYGMVKLTLQYISSEILTPEQCVEIILDHQTIQNTDLLLKTTQDTLDKIKNVKLIVFDHISSVPSILFDIETMIKFFREKSILTLVDGAHAIGAIPIDLKKLDPDFYITNAHKWLYTHRSASLLYVKKDFQNLIHPIITSFGYLQPFQDEFFWLGTKDYSAYLTISDALHFRQTIANESQIYSYMHQLANQAGNLLAQMWNSSILTLDEKYISTMNNIQLPLTINTLDKKDNLYKKLVNDYNIFLPMYEFDKKFYCRISAQIYMELNDYEKVGNIVLDIIFNRDPPPNTAQKKNISTILFISLILYVMQLN</sequence>
<evidence type="ECO:0000256" key="1">
    <source>
        <dbReference type="ARBA" id="ARBA00022898"/>
    </source>
</evidence>